<keyword evidence="7 8" id="KW-0472">Membrane</keyword>
<dbReference type="PANTHER" id="PTHR43398:SF1">
    <property type="entry name" value="DOLICHOL-PHOSPHATE MANNOSYLTRANSFERASE SUBUNIT 1"/>
    <property type="match status" value="1"/>
</dbReference>
<feature type="domain" description="GtrA/DPMS transmembrane" evidence="10">
    <location>
        <begin position="236"/>
        <end position="351"/>
    </location>
</feature>
<dbReference type="GO" id="GO:0000271">
    <property type="term" value="P:polysaccharide biosynthetic process"/>
    <property type="evidence" value="ECO:0007669"/>
    <property type="project" value="InterPro"/>
</dbReference>
<evidence type="ECO:0000259" key="9">
    <source>
        <dbReference type="Pfam" id="PF00535"/>
    </source>
</evidence>
<dbReference type="InterPro" id="IPR007267">
    <property type="entry name" value="GtrA_DPMS_TM"/>
</dbReference>
<dbReference type="InterPro" id="IPR029044">
    <property type="entry name" value="Nucleotide-diphossugar_trans"/>
</dbReference>
<dbReference type="InterPro" id="IPR001173">
    <property type="entry name" value="Glyco_trans_2-like"/>
</dbReference>
<comment type="caution">
    <text evidence="11">The sequence shown here is derived from an EMBL/GenBank/DDBJ whole genome shotgun (WGS) entry which is preliminary data.</text>
</comment>
<reference evidence="11 12" key="1">
    <citation type="submission" date="2020-08" db="EMBL/GenBank/DDBJ databases">
        <title>Sequencing the genomes of 1000 actinobacteria strains.</title>
        <authorList>
            <person name="Klenk H.-P."/>
        </authorList>
    </citation>
    <scope>NUCLEOTIDE SEQUENCE [LARGE SCALE GENOMIC DNA]</scope>
    <source>
        <strain evidence="11 12">DSM 19600</strain>
    </source>
</reference>
<dbReference type="GO" id="GO:0006506">
    <property type="term" value="P:GPI anchor biosynthetic process"/>
    <property type="evidence" value="ECO:0007669"/>
    <property type="project" value="TreeGrafter"/>
</dbReference>
<dbReference type="EMBL" id="JACIFH010000001">
    <property type="protein sequence ID" value="MBB4140361.1"/>
    <property type="molecule type" value="Genomic_DNA"/>
</dbReference>
<dbReference type="GO" id="GO:0035269">
    <property type="term" value="P:protein O-linked glycosylation via mannose"/>
    <property type="evidence" value="ECO:0007669"/>
    <property type="project" value="TreeGrafter"/>
</dbReference>
<protein>
    <submittedName>
        <fullName evidence="11">Dolichol-phosphate mannosyltransferase</fullName>
        <ecNumber evidence="11">2.4.1.83</ecNumber>
    </submittedName>
</protein>
<dbReference type="SUPFAM" id="SSF53448">
    <property type="entry name" value="Nucleotide-diphospho-sugar transferases"/>
    <property type="match status" value="1"/>
</dbReference>
<sequence>MDLSIIVPTFNEGPNVGELLRRIGEAMGDRRFEVIFADDSTDDTPAIIAAAAAKAPYPVRLLHREEATAGLGGAVVEGVHLAAARWCLVMDGDLQHPPEDIPRLLDRAAQGDVDVVVASRYIAGGDSNGLADATRSTVSRASTLLTKSMFPRKLHGCSDPMTGFFLVDREAVDVDALRPRGFKILLEILARRQLRVAEVPFQFASRHAGESKASIRQGLRFLTQLAMLRFGRMSAFALVGGAGAVVNLVIMWGLIRLGVDYVVAAIIASELTIIGNFLLLEFLVFADMRAESGRMWHRFLKSFAFNNVEAIIRIPVMWVLVESAHIPSVLAAGLTLIAAFVLRFVFHALVVYAPKRVIKPPPEPAPAPSRPTLNVGQEE</sequence>
<proteinExistence type="inferred from homology"/>
<evidence type="ECO:0000256" key="4">
    <source>
        <dbReference type="ARBA" id="ARBA00022679"/>
    </source>
</evidence>
<evidence type="ECO:0000256" key="5">
    <source>
        <dbReference type="ARBA" id="ARBA00022692"/>
    </source>
</evidence>
<organism evidence="11 12">
    <name type="scientific">Microbacterium invictum</name>
    <dbReference type="NCBI Taxonomy" id="515415"/>
    <lineage>
        <taxon>Bacteria</taxon>
        <taxon>Bacillati</taxon>
        <taxon>Actinomycetota</taxon>
        <taxon>Actinomycetes</taxon>
        <taxon>Micrococcales</taxon>
        <taxon>Microbacteriaceae</taxon>
        <taxon>Microbacterium</taxon>
    </lineage>
</organism>
<dbReference type="GO" id="GO:0004582">
    <property type="term" value="F:dolichyl-phosphate beta-D-mannosyltransferase activity"/>
    <property type="evidence" value="ECO:0007669"/>
    <property type="project" value="UniProtKB-EC"/>
</dbReference>
<evidence type="ECO:0000256" key="2">
    <source>
        <dbReference type="ARBA" id="ARBA00006739"/>
    </source>
</evidence>
<keyword evidence="12" id="KW-1185">Reference proteome</keyword>
<keyword evidence="3 11" id="KW-0328">Glycosyltransferase</keyword>
<keyword evidence="5 8" id="KW-0812">Transmembrane</keyword>
<dbReference type="Proteomes" id="UP000549113">
    <property type="component" value="Unassembled WGS sequence"/>
</dbReference>
<feature type="transmembrane region" description="Helical" evidence="8">
    <location>
        <begin position="261"/>
        <end position="286"/>
    </location>
</feature>
<evidence type="ECO:0000256" key="7">
    <source>
        <dbReference type="ARBA" id="ARBA00023136"/>
    </source>
</evidence>
<dbReference type="Pfam" id="PF00535">
    <property type="entry name" value="Glycos_transf_2"/>
    <property type="match status" value="1"/>
</dbReference>
<accession>A0AA40SQ87</accession>
<comment type="similarity">
    <text evidence="2">Belongs to the glycosyltransferase 2 family.</text>
</comment>
<keyword evidence="6 8" id="KW-1133">Transmembrane helix</keyword>
<dbReference type="GO" id="GO:0016020">
    <property type="term" value="C:membrane"/>
    <property type="evidence" value="ECO:0007669"/>
    <property type="project" value="UniProtKB-SubCell"/>
</dbReference>
<evidence type="ECO:0000256" key="3">
    <source>
        <dbReference type="ARBA" id="ARBA00022676"/>
    </source>
</evidence>
<name>A0AA40SQ87_9MICO</name>
<dbReference type="Pfam" id="PF04138">
    <property type="entry name" value="GtrA_DPMS_TM"/>
    <property type="match status" value="1"/>
</dbReference>
<dbReference type="InterPro" id="IPR039528">
    <property type="entry name" value="DPM1-like"/>
</dbReference>
<evidence type="ECO:0000256" key="6">
    <source>
        <dbReference type="ARBA" id="ARBA00022989"/>
    </source>
</evidence>
<keyword evidence="4 11" id="KW-0808">Transferase</keyword>
<feature type="domain" description="Glycosyltransferase 2-like" evidence="9">
    <location>
        <begin position="4"/>
        <end position="165"/>
    </location>
</feature>
<gene>
    <name evidence="11" type="ORF">BKA10_002155</name>
</gene>
<feature type="transmembrane region" description="Helical" evidence="8">
    <location>
        <begin position="326"/>
        <end position="346"/>
    </location>
</feature>
<evidence type="ECO:0000256" key="1">
    <source>
        <dbReference type="ARBA" id="ARBA00004141"/>
    </source>
</evidence>
<evidence type="ECO:0000256" key="8">
    <source>
        <dbReference type="SAM" id="Phobius"/>
    </source>
</evidence>
<evidence type="ECO:0000313" key="11">
    <source>
        <dbReference type="EMBL" id="MBB4140361.1"/>
    </source>
</evidence>
<dbReference type="Gene3D" id="3.90.550.10">
    <property type="entry name" value="Spore Coat Polysaccharide Biosynthesis Protein SpsA, Chain A"/>
    <property type="match status" value="1"/>
</dbReference>
<dbReference type="PANTHER" id="PTHR43398">
    <property type="entry name" value="DOLICHOL-PHOSPHATE MANNOSYLTRANSFERASE SUBUNIT 1"/>
    <property type="match status" value="1"/>
</dbReference>
<evidence type="ECO:0000259" key="10">
    <source>
        <dbReference type="Pfam" id="PF04138"/>
    </source>
</evidence>
<evidence type="ECO:0000313" key="12">
    <source>
        <dbReference type="Proteomes" id="UP000549113"/>
    </source>
</evidence>
<dbReference type="GO" id="GO:0006488">
    <property type="term" value="P:dolichol-linked oligosaccharide biosynthetic process"/>
    <property type="evidence" value="ECO:0007669"/>
    <property type="project" value="TreeGrafter"/>
</dbReference>
<comment type="subcellular location">
    <subcellularLocation>
        <location evidence="1">Membrane</location>
        <topology evidence="1">Multi-pass membrane protein</topology>
    </subcellularLocation>
</comment>
<feature type="transmembrane region" description="Helical" evidence="8">
    <location>
        <begin position="235"/>
        <end position="255"/>
    </location>
</feature>
<dbReference type="RefSeq" id="WP_183499896.1">
    <property type="nucleotide sequence ID" value="NZ_BAABCO010000004.1"/>
</dbReference>
<dbReference type="EC" id="2.4.1.83" evidence="11"/>
<dbReference type="AlphaFoldDB" id="A0AA40SQ87"/>